<comment type="similarity">
    <text evidence="1">Belongs to the beta type-B retroviral polymerase family. HERV class-II K(HML-2) pol subfamily.</text>
</comment>
<evidence type="ECO:0000313" key="5">
    <source>
        <dbReference type="Proteomes" id="UP001529510"/>
    </source>
</evidence>
<dbReference type="InterPro" id="IPR043502">
    <property type="entry name" value="DNA/RNA_pol_sf"/>
</dbReference>
<dbReference type="AlphaFoldDB" id="A0ABD0MV41"/>
<dbReference type="PANTHER" id="PTHR33050:SF7">
    <property type="entry name" value="RIBONUCLEASE H"/>
    <property type="match status" value="1"/>
</dbReference>
<evidence type="ECO:0000256" key="2">
    <source>
        <dbReference type="ARBA" id="ARBA00012180"/>
    </source>
</evidence>
<dbReference type="EC" id="3.1.26.4" evidence="2"/>
<dbReference type="Gene3D" id="3.30.70.270">
    <property type="match status" value="1"/>
</dbReference>
<evidence type="ECO:0000313" key="4">
    <source>
        <dbReference type="EMBL" id="KAL0152391.1"/>
    </source>
</evidence>
<sequence length="472" mass="52855">MRVVLQFQGAVVSGKPELGSSPPLRGSLEQLVRSVPAREPSQDTKLAVQTNPEVGLERLRGYRIQFRCSATSLQRGLPHSGGAGNGIRGRHSLEEGGHRVVPSHDRESGFYSRSKAVEQLGHAAEVQVGQVVSQIGKFLRFAFRGEAYQYRVLPFDLALSPRTFTKCVNAALTLSMQMPWSCSSYIDDWLILVQSEQMAVQHRDVVLAHMKELGLRLNGKRSVLSALQRTTYLGEVWDSTTMQARLSHARIESILTAVAKLKEGWSLTVKQFQQLLGLMAAASNVMLFGLLYMRPLQWWLRTKEFSQRGNLFCMIMVTRRSLRALDMWKKPWILSQVLVFGVPYHRVTLATDASLTGWGAVMNGHPAHGLWSGRHLTWHISCLEMLAMFHALKHFLLDLISPHVLVYKLAHQILVWSQGKLLSLRAVHIPITQFGSRHPVEAGAEAPGMDASPRGGELYDLEESTIYQFSST</sequence>
<dbReference type="PANTHER" id="PTHR33050">
    <property type="entry name" value="REVERSE TRANSCRIPTASE DOMAIN-CONTAINING PROTEIN"/>
    <property type="match status" value="1"/>
</dbReference>
<feature type="domain" description="Reverse transcriptase" evidence="3">
    <location>
        <begin position="97"/>
        <end position="234"/>
    </location>
</feature>
<dbReference type="GO" id="GO:0004523">
    <property type="term" value="F:RNA-DNA hybrid ribonuclease activity"/>
    <property type="evidence" value="ECO:0007669"/>
    <property type="project" value="UniProtKB-EC"/>
</dbReference>
<evidence type="ECO:0000259" key="3">
    <source>
        <dbReference type="Pfam" id="PF00078"/>
    </source>
</evidence>
<dbReference type="InterPro" id="IPR043128">
    <property type="entry name" value="Rev_trsase/Diguanyl_cyclase"/>
</dbReference>
<dbReference type="EMBL" id="JAMKFB020000189">
    <property type="protein sequence ID" value="KAL0152391.1"/>
    <property type="molecule type" value="Genomic_DNA"/>
</dbReference>
<dbReference type="CDD" id="cd09275">
    <property type="entry name" value="RNase_HI_RT_DIRS1"/>
    <property type="match status" value="1"/>
</dbReference>
<proteinExistence type="inferred from homology"/>
<dbReference type="InterPro" id="IPR052055">
    <property type="entry name" value="Hepadnavirus_pol/RT"/>
</dbReference>
<dbReference type="InterPro" id="IPR000477">
    <property type="entry name" value="RT_dom"/>
</dbReference>
<evidence type="ECO:0000256" key="1">
    <source>
        <dbReference type="ARBA" id="ARBA00010879"/>
    </source>
</evidence>
<dbReference type="SUPFAM" id="SSF56672">
    <property type="entry name" value="DNA/RNA polymerases"/>
    <property type="match status" value="1"/>
</dbReference>
<name>A0ABD0MV41_CIRMR</name>
<comment type="caution">
    <text evidence="4">The sequence shown here is derived from an EMBL/GenBank/DDBJ whole genome shotgun (WGS) entry which is preliminary data.</text>
</comment>
<organism evidence="4 5">
    <name type="scientific">Cirrhinus mrigala</name>
    <name type="common">Mrigala</name>
    <dbReference type="NCBI Taxonomy" id="683832"/>
    <lineage>
        <taxon>Eukaryota</taxon>
        <taxon>Metazoa</taxon>
        <taxon>Chordata</taxon>
        <taxon>Craniata</taxon>
        <taxon>Vertebrata</taxon>
        <taxon>Euteleostomi</taxon>
        <taxon>Actinopterygii</taxon>
        <taxon>Neopterygii</taxon>
        <taxon>Teleostei</taxon>
        <taxon>Ostariophysi</taxon>
        <taxon>Cypriniformes</taxon>
        <taxon>Cyprinidae</taxon>
        <taxon>Labeoninae</taxon>
        <taxon>Labeonini</taxon>
        <taxon>Cirrhinus</taxon>
    </lineage>
</organism>
<dbReference type="Pfam" id="PF00078">
    <property type="entry name" value="RVT_1"/>
    <property type="match status" value="1"/>
</dbReference>
<feature type="non-terminal residue" evidence="4">
    <location>
        <position position="472"/>
    </location>
</feature>
<reference evidence="4 5" key="1">
    <citation type="submission" date="2024-05" db="EMBL/GenBank/DDBJ databases">
        <title>Genome sequencing and assembly of Indian major carp, Cirrhinus mrigala (Hamilton, 1822).</title>
        <authorList>
            <person name="Mohindra V."/>
            <person name="Chowdhury L.M."/>
            <person name="Lal K."/>
            <person name="Jena J.K."/>
        </authorList>
    </citation>
    <scope>NUCLEOTIDE SEQUENCE [LARGE SCALE GENOMIC DNA]</scope>
    <source>
        <strain evidence="4">CM1030</strain>
        <tissue evidence="4">Blood</tissue>
    </source>
</reference>
<keyword evidence="5" id="KW-1185">Reference proteome</keyword>
<dbReference type="Proteomes" id="UP001529510">
    <property type="component" value="Unassembled WGS sequence"/>
</dbReference>
<protein>
    <recommendedName>
        <fullName evidence="2">ribonuclease H</fullName>
        <ecNumber evidence="2">3.1.26.4</ecNumber>
    </recommendedName>
</protein>
<accession>A0ABD0MV41</accession>
<gene>
    <name evidence="4" type="ORF">M9458_052114</name>
</gene>